<keyword evidence="7" id="KW-0012">Acyltransferase</keyword>
<evidence type="ECO:0000256" key="5">
    <source>
        <dbReference type="ARBA" id="ARBA00023154"/>
    </source>
</evidence>
<feature type="compositionally biased region" description="Basic and acidic residues" evidence="6">
    <location>
        <begin position="231"/>
        <end position="242"/>
    </location>
</feature>
<dbReference type="SUPFAM" id="SSF51161">
    <property type="entry name" value="Trimeric LpxA-like enzymes"/>
    <property type="match status" value="1"/>
</dbReference>
<dbReference type="EMBL" id="BAAALS010000008">
    <property type="protein sequence ID" value="GAA1750118.1"/>
    <property type="molecule type" value="Genomic_DNA"/>
</dbReference>
<dbReference type="Proteomes" id="UP001500655">
    <property type="component" value="Unassembled WGS sequence"/>
</dbReference>
<dbReference type="PANTHER" id="PTHR43300">
    <property type="entry name" value="ACETYLTRANSFERASE"/>
    <property type="match status" value="1"/>
</dbReference>
<evidence type="ECO:0000256" key="1">
    <source>
        <dbReference type="ARBA" id="ARBA00022605"/>
    </source>
</evidence>
<proteinExistence type="predicted"/>
<dbReference type="PANTHER" id="PTHR43300:SF10">
    <property type="entry name" value="2,3,4,5-TETRAHYDROPYRIDINE-2,6-DICARBOXYLATE N-ACETYLTRANSFERASE"/>
    <property type="match status" value="1"/>
</dbReference>
<dbReference type="InterPro" id="IPR018357">
    <property type="entry name" value="Hexapep_transf_CS"/>
</dbReference>
<dbReference type="GO" id="GO:0016746">
    <property type="term" value="F:acyltransferase activity"/>
    <property type="evidence" value="ECO:0007669"/>
    <property type="project" value="UniProtKB-KW"/>
</dbReference>
<dbReference type="PROSITE" id="PS00101">
    <property type="entry name" value="HEXAPEP_TRANSFERASES"/>
    <property type="match status" value="1"/>
</dbReference>
<dbReference type="Gene3D" id="2.160.10.10">
    <property type="entry name" value="Hexapeptide repeat proteins"/>
    <property type="match status" value="1"/>
</dbReference>
<evidence type="ECO:0000256" key="2">
    <source>
        <dbReference type="ARBA" id="ARBA00022679"/>
    </source>
</evidence>
<keyword evidence="8" id="KW-1185">Reference proteome</keyword>
<dbReference type="CDD" id="cd03358">
    <property type="entry name" value="LbH_WxcM_N_like"/>
    <property type="match status" value="1"/>
</dbReference>
<protein>
    <submittedName>
        <fullName evidence="7">Acyltransferase</fullName>
    </submittedName>
</protein>
<evidence type="ECO:0000256" key="6">
    <source>
        <dbReference type="SAM" id="MobiDB-lite"/>
    </source>
</evidence>
<keyword evidence="5" id="KW-0457">Lysine biosynthesis</keyword>
<evidence type="ECO:0000313" key="8">
    <source>
        <dbReference type="Proteomes" id="UP001500655"/>
    </source>
</evidence>
<dbReference type="Pfam" id="PF00132">
    <property type="entry name" value="Hexapep"/>
    <property type="match status" value="2"/>
</dbReference>
<organism evidence="7 8">
    <name type="scientific">Luedemannella helvata</name>
    <dbReference type="NCBI Taxonomy" id="349315"/>
    <lineage>
        <taxon>Bacteria</taxon>
        <taxon>Bacillati</taxon>
        <taxon>Actinomycetota</taxon>
        <taxon>Actinomycetes</taxon>
        <taxon>Micromonosporales</taxon>
        <taxon>Micromonosporaceae</taxon>
        <taxon>Luedemannella</taxon>
    </lineage>
</organism>
<name>A0ABP4WBY8_9ACTN</name>
<feature type="region of interest" description="Disordered" evidence="6">
    <location>
        <begin position="1"/>
        <end position="22"/>
    </location>
</feature>
<evidence type="ECO:0000256" key="3">
    <source>
        <dbReference type="ARBA" id="ARBA00022737"/>
    </source>
</evidence>
<evidence type="ECO:0000256" key="4">
    <source>
        <dbReference type="ARBA" id="ARBA00022915"/>
    </source>
</evidence>
<reference evidence="8" key="1">
    <citation type="journal article" date="2019" name="Int. J. Syst. Evol. Microbiol.">
        <title>The Global Catalogue of Microorganisms (GCM) 10K type strain sequencing project: providing services to taxonomists for standard genome sequencing and annotation.</title>
        <authorList>
            <consortium name="The Broad Institute Genomics Platform"/>
            <consortium name="The Broad Institute Genome Sequencing Center for Infectious Disease"/>
            <person name="Wu L."/>
            <person name="Ma J."/>
        </authorList>
    </citation>
    <scope>NUCLEOTIDE SEQUENCE [LARGE SCALE GENOMIC DNA]</scope>
    <source>
        <strain evidence="8">JCM 13249</strain>
    </source>
</reference>
<comment type="caution">
    <text evidence="7">The sequence shown here is derived from an EMBL/GenBank/DDBJ whole genome shotgun (WGS) entry which is preliminary data.</text>
</comment>
<gene>
    <name evidence="7" type="ORF">GCM10009681_21600</name>
</gene>
<keyword evidence="3" id="KW-0677">Repeat</keyword>
<evidence type="ECO:0000313" key="7">
    <source>
        <dbReference type="EMBL" id="GAA1750118.1"/>
    </source>
</evidence>
<accession>A0ABP4WBY8</accession>
<keyword evidence="1" id="KW-0028">Amino-acid biosynthesis</keyword>
<keyword evidence="2" id="KW-0808">Transferase</keyword>
<sequence>MGRGGVTGPHPRVPADAAPRVAPGSAVWPDVVLGAGSVVEEFCLVGRPAGDGAAPVPTVLGPGARVRSHTVIYAGVRAGRGFATGHHVLVREDTALGDDVSIGSLSVVEHHVTVGHGVRVHSHCFVPEYSVLEDGAWLGPRVTVTNAPRPRCPDVSACLAGVRVGRDARVGANVTVLPGVRIGAGALIGAGAVVTRDVPAGSVAVGVPARTVGEVDQLSCPAGLDHLPYPPRREDADVHSAR</sequence>
<dbReference type="InterPro" id="IPR050179">
    <property type="entry name" value="Trans_hexapeptide_repeat"/>
</dbReference>
<feature type="region of interest" description="Disordered" evidence="6">
    <location>
        <begin position="223"/>
        <end position="242"/>
    </location>
</feature>
<keyword evidence="4" id="KW-0220">Diaminopimelate biosynthesis</keyword>
<dbReference type="InterPro" id="IPR001451">
    <property type="entry name" value="Hexapep"/>
</dbReference>
<dbReference type="InterPro" id="IPR011004">
    <property type="entry name" value="Trimer_LpxA-like_sf"/>
</dbReference>